<dbReference type="InterPro" id="IPR003140">
    <property type="entry name" value="PLipase/COase/thioEstase"/>
</dbReference>
<dbReference type="GO" id="GO:0008474">
    <property type="term" value="F:palmitoyl-(protein) hydrolase activity"/>
    <property type="evidence" value="ECO:0007669"/>
    <property type="project" value="UniProtKB-EC"/>
</dbReference>
<dbReference type="Proteomes" id="UP000504633">
    <property type="component" value="Unplaced"/>
</dbReference>
<gene>
    <name evidence="6" type="primary">LOC111602175</name>
</gene>
<dbReference type="OMA" id="ISTVWFN"/>
<evidence type="ECO:0000256" key="2">
    <source>
        <dbReference type="ARBA" id="ARBA00012423"/>
    </source>
</evidence>
<accession>A0A6J1MD41</accession>
<dbReference type="SUPFAM" id="SSF53474">
    <property type="entry name" value="alpha/beta-Hydrolases"/>
    <property type="match status" value="1"/>
</dbReference>
<name>A0A6J1MD41_DROHY</name>
<dbReference type="Gene3D" id="3.40.50.1820">
    <property type="entry name" value="alpha/beta hydrolase"/>
    <property type="match status" value="1"/>
</dbReference>
<evidence type="ECO:0000256" key="1">
    <source>
        <dbReference type="ARBA" id="ARBA00006499"/>
    </source>
</evidence>
<comment type="similarity">
    <text evidence="1">Belongs to the AB hydrolase superfamily. AB hydrolase 2 family.</text>
</comment>
<dbReference type="PANTHER" id="PTHR10655:SF17">
    <property type="entry name" value="LYSOPHOSPHOLIPASE-LIKE PROTEIN 1"/>
    <property type="match status" value="1"/>
</dbReference>
<dbReference type="AlphaFoldDB" id="A0A6J1MD41"/>
<evidence type="ECO:0000259" key="4">
    <source>
        <dbReference type="Pfam" id="PF02230"/>
    </source>
</evidence>
<keyword evidence="5" id="KW-1185">Reference proteome</keyword>
<reference evidence="6" key="1">
    <citation type="submission" date="2025-08" db="UniProtKB">
        <authorList>
            <consortium name="RefSeq"/>
        </authorList>
    </citation>
    <scope>IDENTIFICATION</scope>
    <source>
        <strain evidence="6">15085-1641.00</strain>
        <tissue evidence="6">Whole body</tissue>
    </source>
</reference>
<dbReference type="PANTHER" id="PTHR10655">
    <property type="entry name" value="LYSOPHOSPHOLIPASE-RELATED"/>
    <property type="match status" value="1"/>
</dbReference>
<sequence length="220" mass="24275">LSVSSMIRKSASVIFFHGSGDTGPNVLAWVRNLIGRDFAGSHIKYIFPTAPKQKYTPFGDEISTVWFNRTSVDIDAPEEVESMSKSYDIANGLIQNEVDLGVATDRIIVGGFSMGGALALHTGYRLNMELAGVFAHSAFLNRESIVYESLEGKSMHPELCMFHGTSDDIVAYKWGLDTFDKLQNLGVSGTFTTLDNAAHELMESSMLDVERWILKKLPQS</sequence>
<keyword evidence="3" id="KW-0378">Hydrolase</keyword>
<evidence type="ECO:0000313" key="5">
    <source>
        <dbReference type="Proteomes" id="UP000504633"/>
    </source>
</evidence>
<feature type="domain" description="Phospholipase/carboxylesterase/thioesterase" evidence="4">
    <location>
        <begin position="8"/>
        <end position="214"/>
    </location>
</feature>
<dbReference type="OrthoDB" id="2418081at2759"/>
<evidence type="ECO:0000313" key="6">
    <source>
        <dbReference type="RefSeq" id="XP_023174905.2"/>
    </source>
</evidence>
<dbReference type="GeneID" id="111602175"/>
<dbReference type="InterPro" id="IPR050565">
    <property type="entry name" value="LYPA1-2/EST-like"/>
</dbReference>
<dbReference type="Pfam" id="PF02230">
    <property type="entry name" value="Abhydrolase_2"/>
    <property type="match status" value="1"/>
</dbReference>
<organism evidence="5 6">
    <name type="scientific">Drosophila hydei</name>
    <name type="common">Fruit fly</name>
    <dbReference type="NCBI Taxonomy" id="7224"/>
    <lineage>
        <taxon>Eukaryota</taxon>
        <taxon>Metazoa</taxon>
        <taxon>Ecdysozoa</taxon>
        <taxon>Arthropoda</taxon>
        <taxon>Hexapoda</taxon>
        <taxon>Insecta</taxon>
        <taxon>Pterygota</taxon>
        <taxon>Neoptera</taxon>
        <taxon>Endopterygota</taxon>
        <taxon>Diptera</taxon>
        <taxon>Brachycera</taxon>
        <taxon>Muscomorpha</taxon>
        <taxon>Ephydroidea</taxon>
        <taxon>Drosophilidae</taxon>
        <taxon>Drosophila</taxon>
    </lineage>
</organism>
<dbReference type="GO" id="GO:0005737">
    <property type="term" value="C:cytoplasm"/>
    <property type="evidence" value="ECO:0007669"/>
    <property type="project" value="TreeGrafter"/>
</dbReference>
<proteinExistence type="inferred from homology"/>
<evidence type="ECO:0000256" key="3">
    <source>
        <dbReference type="ARBA" id="ARBA00022801"/>
    </source>
</evidence>
<dbReference type="RefSeq" id="XP_023174905.2">
    <property type="nucleotide sequence ID" value="XM_023319137.2"/>
</dbReference>
<dbReference type="GO" id="GO:0052689">
    <property type="term" value="F:carboxylic ester hydrolase activity"/>
    <property type="evidence" value="ECO:0007669"/>
    <property type="project" value="TreeGrafter"/>
</dbReference>
<protein>
    <recommendedName>
        <fullName evidence="2">palmitoyl-protein hydrolase</fullName>
        <ecNumber evidence="2">3.1.2.22</ecNumber>
    </recommendedName>
</protein>
<dbReference type="KEGG" id="dhe:111602175"/>
<feature type="non-terminal residue" evidence="6">
    <location>
        <position position="1"/>
    </location>
</feature>
<dbReference type="EC" id="3.1.2.22" evidence="2"/>
<dbReference type="InterPro" id="IPR029058">
    <property type="entry name" value="AB_hydrolase_fold"/>
</dbReference>